<accession>A0ABW8HW01</accession>
<reference evidence="1 2" key="1">
    <citation type="submission" date="2024-11" db="EMBL/GenBank/DDBJ databases">
        <title>Identification and Characterization of a Novel Fosfomycin Bacillithiol Transferase FosB8 in Paenibacillus illinoisensis.</title>
        <authorList>
            <person name="Lu W."/>
        </authorList>
    </citation>
    <scope>NUCLEOTIDE SEQUENCE [LARGE SCALE GENOMIC DNA]</scope>
    <source>
        <strain evidence="1 2">WP77</strain>
    </source>
</reference>
<organism evidence="1 2">
    <name type="scientific">Paenibacillus illinoisensis</name>
    <dbReference type="NCBI Taxonomy" id="59845"/>
    <lineage>
        <taxon>Bacteria</taxon>
        <taxon>Bacillati</taxon>
        <taxon>Bacillota</taxon>
        <taxon>Bacilli</taxon>
        <taxon>Bacillales</taxon>
        <taxon>Paenibacillaceae</taxon>
        <taxon>Paenibacillus</taxon>
    </lineage>
</organism>
<keyword evidence="2" id="KW-1185">Reference proteome</keyword>
<gene>
    <name evidence="1" type="ORF">ACINKY_16760</name>
</gene>
<protein>
    <submittedName>
        <fullName evidence="1">SMI1/KNR4 family protein</fullName>
    </submittedName>
</protein>
<evidence type="ECO:0000313" key="1">
    <source>
        <dbReference type="EMBL" id="MFK0523861.1"/>
    </source>
</evidence>
<dbReference type="InterPro" id="IPR037883">
    <property type="entry name" value="Knr4/Smi1-like_sf"/>
</dbReference>
<sequence>MNDSNILLQDRTYIEQCLDNYFNTPHQDILMSLPAKTEDEDYGVPMDMQDGTVDDEGWVRWRMLASMVTEDEIRDLEQSCGLPVPVPPLYRAYLSTRYVMNVNLRFDDFVIGLPDLPSDRPLRRLQDLWVAWKPLIAEGYIPLATYEDDAGPVCWDIRKPDGDHDYAVVWFDHELLVHDKLPSREQLEGWAVPLFPSFRDMLSPLASSHDS</sequence>
<name>A0ABW8HW01_9BACL</name>
<proteinExistence type="predicted"/>
<dbReference type="SUPFAM" id="SSF160631">
    <property type="entry name" value="SMI1/KNR4-like"/>
    <property type="match status" value="1"/>
</dbReference>
<dbReference type="Proteomes" id="UP001618531">
    <property type="component" value="Unassembled WGS sequence"/>
</dbReference>
<evidence type="ECO:0000313" key="2">
    <source>
        <dbReference type="Proteomes" id="UP001618531"/>
    </source>
</evidence>
<dbReference type="Gene3D" id="3.40.1580.10">
    <property type="entry name" value="SMI1/KNR4-like"/>
    <property type="match status" value="1"/>
</dbReference>
<dbReference type="RefSeq" id="WP_402876347.1">
    <property type="nucleotide sequence ID" value="NZ_JBIYSL010000003.1"/>
</dbReference>
<comment type="caution">
    <text evidence="1">The sequence shown here is derived from an EMBL/GenBank/DDBJ whole genome shotgun (WGS) entry which is preliminary data.</text>
</comment>
<dbReference type="EMBL" id="JBIYSL010000003">
    <property type="protein sequence ID" value="MFK0523861.1"/>
    <property type="molecule type" value="Genomic_DNA"/>
</dbReference>